<proteinExistence type="predicted"/>
<dbReference type="EMBL" id="JAWZYT010003094">
    <property type="protein sequence ID" value="KAK4300233.1"/>
    <property type="molecule type" value="Genomic_DNA"/>
</dbReference>
<sequence length="86" mass="8866">MDTIIPDVDNIIPGVDITTPGVDITTPGVDTGGDSALTLAGLSMSTLRQWAPVTPSPTLPPFLSPSILAVVAGGGYRQTWECGRES</sequence>
<gene>
    <name evidence="1" type="ORF">Pmani_027569</name>
</gene>
<evidence type="ECO:0000313" key="2">
    <source>
        <dbReference type="Proteomes" id="UP001292094"/>
    </source>
</evidence>
<keyword evidence="2" id="KW-1185">Reference proteome</keyword>
<dbReference type="AlphaFoldDB" id="A0AAE1P2F9"/>
<dbReference type="Proteomes" id="UP001292094">
    <property type="component" value="Unassembled WGS sequence"/>
</dbReference>
<organism evidence="1 2">
    <name type="scientific">Petrolisthes manimaculis</name>
    <dbReference type="NCBI Taxonomy" id="1843537"/>
    <lineage>
        <taxon>Eukaryota</taxon>
        <taxon>Metazoa</taxon>
        <taxon>Ecdysozoa</taxon>
        <taxon>Arthropoda</taxon>
        <taxon>Crustacea</taxon>
        <taxon>Multicrustacea</taxon>
        <taxon>Malacostraca</taxon>
        <taxon>Eumalacostraca</taxon>
        <taxon>Eucarida</taxon>
        <taxon>Decapoda</taxon>
        <taxon>Pleocyemata</taxon>
        <taxon>Anomura</taxon>
        <taxon>Galatheoidea</taxon>
        <taxon>Porcellanidae</taxon>
        <taxon>Petrolisthes</taxon>
    </lineage>
</organism>
<name>A0AAE1P2F9_9EUCA</name>
<accession>A0AAE1P2F9</accession>
<evidence type="ECO:0000313" key="1">
    <source>
        <dbReference type="EMBL" id="KAK4300233.1"/>
    </source>
</evidence>
<comment type="caution">
    <text evidence="1">The sequence shown here is derived from an EMBL/GenBank/DDBJ whole genome shotgun (WGS) entry which is preliminary data.</text>
</comment>
<protein>
    <submittedName>
        <fullName evidence="1">Uncharacterized protein</fullName>
    </submittedName>
</protein>
<reference evidence="1" key="1">
    <citation type="submission" date="2023-11" db="EMBL/GenBank/DDBJ databases">
        <title>Genome assemblies of two species of porcelain crab, Petrolisthes cinctipes and Petrolisthes manimaculis (Anomura: Porcellanidae).</title>
        <authorList>
            <person name="Angst P."/>
        </authorList>
    </citation>
    <scope>NUCLEOTIDE SEQUENCE</scope>
    <source>
        <strain evidence="1">PB745_02</strain>
        <tissue evidence="1">Gill</tissue>
    </source>
</reference>